<keyword evidence="1" id="KW-0812">Transmembrane</keyword>
<gene>
    <name evidence="2" type="ORF">C2E21_6689</name>
</gene>
<keyword evidence="3" id="KW-1185">Reference proteome</keyword>
<comment type="caution">
    <text evidence="2">The sequence shown here is derived from an EMBL/GenBank/DDBJ whole genome shotgun (WGS) entry which is preliminary data.</text>
</comment>
<dbReference type="GO" id="GO:0008168">
    <property type="term" value="F:methyltransferase activity"/>
    <property type="evidence" value="ECO:0007669"/>
    <property type="project" value="UniProtKB-KW"/>
</dbReference>
<accession>A0A2P6TK07</accession>
<keyword evidence="2" id="KW-0489">Methyltransferase</keyword>
<keyword evidence="1" id="KW-0472">Membrane</keyword>
<reference evidence="2 3" key="1">
    <citation type="journal article" date="2018" name="Plant J.">
        <title>Genome sequences of Chlorella sorokiniana UTEX 1602 and Micractinium conductrix SAG 241.80: implications to maltose excretion by a green alga.</title>
        <authorList>
            <person name="Arriola M.B."/>
            <person name="Velmurugan N."/>
            <person name="Zhang Y."/>
            <person name="Plunkett M.H."/>
            <person name="Hondzo H."/>
            <person name="Barney B.M."/>
        </authorList>
    </citation>
    <scope>NUCLEOTIDE SEQUENCE [LARGE SCALE GENOMIC DNA]</scope>
    <source>
        <strain evidence="3">UTEX 1602</strain>
    </source>
</reference>
<proteinExistence type="predicted"/>
<evidence type="ECO:0000256" key="1">
    <source>
        <dbReference type="SAM" id="Phobius"/>
    </source>
</evidence>
<evidence type="ECO:0000313" key="3">
    <source>
        <dbReference type="Proteomes" id="UP000239899"/>
    </source>
</evidence>
<dbReference type="GO" id="GO:0032259">
    <property type="term" value="P:methylation"/>
    <property type="evidence" value="ECO:0007669"/>
    <property type="project" value="UniProtKB-KW"/>
</dbReference>
<sequence>MAAAHVQAVRAITADPGISSEIFSSPADAADLANGLCTAAGCGPGTLALQPELQHTLGQALRCAPQEQRAGAAAVWELLRAAKASARLATALLVSGGLGVIVNWLSRIQAAFSADFLLMNAGVLVLNVLECVRWGGRSVASAWLPKWLQMPWALPP</sequence>
<name>A0A2P6TK07_CHLSO</name>
<dbReference type="AlphaFoldDB" id="A0A2P6TK07"/>
<organism evidence="2 3">
    <name type="scientific">Chlorella sorokiniana</name>
    <name type="common">Freshwater green alga</name>
    <dbReference type="NCBI Taxonomy" id="3076"/>
    <lineage>
        <taxon>Eukaryota</taxon>
        <taxon>Viridiplantae</taxon>
        <taxon>Chlorophyta</taxon>
        <taxon>core chlorophytes</taxon>
        <taxon>Trebouxiophyceae</taxon>
        <taxon>Chlorellales</taxon>
        <taxon>Chlorellaceae</taxon>
        <taxon>Chlorella clade</taxon>
        <taxon>Chlorella</taxon>
    </lineage>
</organism>
<dbReference type="Proteomes" id="UP000239899">
    <property type="component" value="Unassembled WGS sequence"/>
</dbReference>
<dbReference type="EMBL" id="LHPG02000013">
    <property type="protein sequence ID" value="PRW44410.1"/>
    <property type="molecule type" value="Genomic_DNA"/>
</dbReference>
<protein>
    <submittedName>
        <fullName evidence="2">Methyltransferase</fullName>
    </submittedName>
</protein>
<keyword evidence="1" id="KW-1133">Transmembrane helix</keyword>
<feature type="transmembrane region" description="Helical" evidence="1">
    <location>
        <begin position="88"/>
        <end position="105"/>
    </location>
</feature>
<evidence type="ECO:0000313" key="2">
    <source>
        <dbReference type="EMBL" id="PRW44410.1"/>
    </source>
</evidence>
<keyword evidence="2" id="KW-0808">Transferase</keyword>